<evidence type="ECO:0000256" key="1">
    <source>
        <dbReference type="ARBA" id="ARBA00022448"/>
    </source>
</evidence>
<sequence>MKNNVVRLGVILCLISAMAGGVLAFSNNITKDKIELAEQIASSGPEVAQAVIPGSVSFELSEDTALVDKIKAENQKFVELRICKDTSGNELGYGIRTLSTVPGYGGDVEIFLGVTNDGEIAGMKVVAHAETVGLGAKITELKFQSQFIGKGTDSEIKVTKSNPKDDEIVALSGATFSTKSITSAVNNAMDIYNQFLKK</sequence>
<dbReference type="InterPro" id="IPR010209">
    <property type="entry name" value="Ion_transpt_RnfG/RsxG"/>
</dbReference>
<keyword evidence="3" id="KW-0285">Flavoprotein</keyword>
<dbReference type="PANTHER" id="PTHR36118:SF1">
    <property type="entry name" value="ION-TRANSLOCATING OXIDOREDUCTASE COMPLEX SUBUNIT G"/>
    <property type="match status" value="1"/>
</dbReference>
<feature type="chain" id="PRO_5045875066" evidence="6">
    <location>
        <begin position="25"/>
        <end position="198"/>
    </location>
</feature>
<proteinExistence type="predicted"/>
<evidence type="ECO:0000256" key="2">
    <source>
        <dbReference type="ARBA" id="ARBA00022553"/>
    </source>
</evidence>
<reference evidence="8 9" key="1">
    <citation type="submission" date="2021-03" db="EMBL/GenBank/DDBJ databases">
        <title>Genomic Encyclopedia of Type Strains, Phase IV (KMG-IV): sequencing the most valuable type-strain genomes for metagenomic binning, comparative biology and taxonomic classification.</title>
        <authorList>
            <person name="Goeker M."/>
        </authorList>
    </citation>
    <scope>NUCLEOTIDE SEQUENCE [LARGE SCALE GENOMIC DNA]</scope>
    <source>
        <strain evidence="8 9">DSM 24004</strain>
    </source>
</reference>
<evidence type="ECO:0000256" key="6">
    <source>
        <dbReference type="SAM" id="SignalP"/>
    </source>
</evidence>
<dbReference type="Pfam" id="PF04205">
    <property type="entry name" value="FMN_bind"/>
    <property type="match status" value="1"/>
</dbReference>
<keyword evidence="5" id="KW-0249">Electron transport</keyword>
<evidence type="ECO:0000259" key="7">
    <source>
        <dbReference type="SMART" id="SM00900"/>
    </source>
</evidence>
<evidence type="ECO:0000256" key="3">
    <source>
        <dbReference type="ARBA" id="ARBA00022630"/>
    </source>
</evidence>
<comment type="caution">
    <text evidence="8">The sequence shown here is derived from an EMBL/GenBank/DDBJ whole genome shotgun (WGS) entry which is preliminary data.</text>
</comment>
<evidence type="ECO:0000313" key="8">
    <source>
        <dbReference type="EMBL" id="MBP1924912.1"/>
    </source>
</evidence>
<evidence type="ECO:0000313" key="9">
    <source>
        <dbReference type="Proteomes" id="UP001519342"/>
    </source>
</evidence>
<dbReference type="SMART" id="SM00900">
    <property type="entry name" value="FMN_bind"/>
    <property type="match status" value="1"/>
</dbReference>
<keyword evidence="9" id="KW-1185">Reference proteome</keyword>
<gene>
    <name evidence="8" type="ORF">J2Z76_000769</name>
</gene>
<name>A0ABS4GBK5_9FIRM</name>
<feature type="domain" description="FMN-binding" evidence="7">
    <location>
        <begin position="103"/>
        <end position="192"/>
    </location>
</feature>
<organism evidence="8 9">
    <name type="scientific">Sedimentibacter acidaminivorans</name>
    <dbReference type="NCBI Taxonomy" id="913099"/>
    <lineage>
        <taxon>Bacteria</taxon>
        <taxon>Bacillati</taxon>
        <taxon>Bacillota</taxon>
        <taxon>Tissierellia</taxon>
        <taxon>Sedimentibacter</taxon>
    </lineage>
</organism>
<keyword evidence="4" id="KW-0288">FMN</keyword>
<dbReference type="InterPro" id="IPR007329">
    <property type="entry name" value="FMN-bd"/>
</dbReference>
<keyword evidence="1" id="KW-0813">Transport</keyword>
<evidence type="ECO:0000256" key="5">
    <source>
        <dbReference type="ARBA" id="ARBA00022982"/>
    </source>
</evidence>
<dbReference type="PIRSF" id="PIRSF006091">
    <property type="entry name" value="E_trnsport_RnfG"/>
    <property type="match status" value="1"/>
</dbReference>
<dbReference type="EMBL" id="JAGGKS010000002">
    <property type="protein sequence ID" value="MBP1924912.1"/>
    <property type="molecule type" value="Genomic_DNA"/>
</dbReference>
<dbReference type="Proteomes" id="UP001519342">
    <property type="component" value="Unassembled WGS sequence"/>
</dbReference>
<feature type="signal peptide" evidence="6">
    <location>
        <begin position="1"/>
        <end position="24"/>
    </location>
</feature>
<protein>
    <submittedName>
        <fullName evidence="8">Electron transport complex protein RnfG</fullName>
    </submittedName>
</protein>
<evidence type="ECO:0000256" key="4">
    <source>
        <dbReference type="ARBA" id="ARBA00022643"/>
    </source>
</evidence>
<accession>A0ABS4GBK5</accession>
<dbReference type="PANTHER" id="PTHR36118">
    <property type="entry name" value="ION-TRANSLOCATING OXIDOREDUCTASE COMPLEX SUBUNIT G"/>
    <property type="match status" value="1"/>
</dbReference>
<keyword evidence="2" id="KW-0597">Phosphoprotein</keyword>
<dbReference type="RefSeq" id="WP_209510672.1">
    <property type="nucleotide sequence ID" value="NZ_JAGGKS010000002.1"/>
</dbReference>
<keyword evidence="6" id="KW-0732">Signal</keyword>